<dbReference type="AlphaFoldDB" id="A0A0R3SRG8"/>
<dbReference type="EMBL" id="UYSG01010976">
    <property type="protein sequence ID" value="VDL60081.1"/>
    <property type="molecule type" value="Genomic_DNA"/>
</dbReference>
<evidence type="ECO:0000313" key="3">
    <source>
        <dbReference type="WBParaSite" id="HDID_0000776501-mRNA-1"/>
    </source>
</evidence>
<protein>
    <submittedName>
        <fullName evidence="3">DUF1501 domain-containing protein</fullName>
    </submittedName>
</protein>
<sequence length="84" mass="9340">MQSIDVPFSYFSICNANPARGSALFGLQPDKGKSSVWYERFLDAHLARPQILESETNGDPGAKNANYNLMLNHTAHSLKNMLVE</sequence>
<evidence type="ECO:0000313" key="1">
    <source>
        <dbReference type="EMBL" id="VDL60081.1"/>
    </source>
</evidence>
<reference evidence="3" key="1">
    <citation type="submission" date="2017-02" db="UniProtKB">
        <authorList>
            <consortium name="WormBaseParasite"/>
        </authorList>
    </citation>
    <scope>IDENTIFICATION</scope>
</reference>
<dbReference type="Proteomes" id="UP000274504">
    <property type="component" value="Unassembled WGS sequence"/>
</dbReference>
<name>A0A0R3SRG8_HYMDI</name>
<gene>
    <name evidence="1" type="ORF">HDID_LOCUS7763</name>
</gene>
<dbReference type="WBParaSite" id="HDID_0000776501-mRNA-1">
    <property type="protein sequence ID" value="HDID_0000776501-mRNA-1"/>
    <property type="gene ID" value="HDID_0000776501"/>
</dbReference>
<organism evidence="3">
    <name type="scientific">Hymenolepis diminuta</name>
    <name type="common">Rat tapeworm</name>
    <dbReference type="NCBI Taxonomy" id="6216"/>
    <lineage>
        <taxon>Eukaryota</taxon>
        <taxon>Metazoa</taxon>
        <taxon>Spiralia</taxon>
        <taxon>Lophotrochozoa</taxon>
        <taxon>Platyhelminthes</taxon>
        <taxon>Cestoda</taxon>
        <taxon>Eucestoda</taxon>
        <taxon>Cyclophyllidea</taxon>
        <taxon>Hymenolepididae</taxon>
        <taxon>Hymenolepis</taxon>
    </lineage>
</organism>
<evidence type="ECO:0000313" key="2">
    <source>
        <dbReference type="Proteomes" id="UP000274504"/>
    </source>
</evidence>
<dbReference type="OrthoDB" id="6021021at2759"/>
<dbReference type="STRING" id="6216.A0A0R3SRG8"/>
<accession>A0A0R3SRG8</accession>
<reference evidence="1 2" key="2">
    <citation type="submission" date="2018-11" db="EMBL/GenBank/DDBJ databases">
        <authorList>
            <consortium name="Pathogen Informatics"/>
        </authorList>
    </citation>
    <scope>NUCLEOTIDE SEQUENCE [LARGE SCALE GENOMIC DNA]</scope>
</reference>
<proteinExistence type="predicted"/>